<comment type="subcellular location">
    <subcellularLocation>
        <location evidence="13">Cytoplasm</location>
    </subcellularLocation>
</comment>
<dbReference type="PATRIC" id="fig|54398.3.peg.1494"/>
<evidence type="ECO:0000256" key="13">
    <source>
        <dbReference type="HAMAP-Rule" id="MF_00034"/>
    </source>
</evidence>
<dbReference type="InterPro" id="IPR036397">
    <property type="entry name" value="RNaseH_sf"/>
</dbReference>
<dbReference type="CDD" id="cd16962">
    <property type="entry name" value="RuvC"/>
    <property type="match status" value="1"/>
</dbReference>
<protein>
    <recommendedName>
        <fullName evidence="13 14">Crossover junction endodeoxyribonuclease RuvC</fullName>
        <ecNumber evidence="13 14">3.1.21.10</ecNumber>
    </recommendedName>
    <alternativeName>
        <fullName evidence="13">Holliday junction nuclease RuvC</fullName>
    </alternativeName>
    <alternativeName>
        <fullName evidence="13">Holliday junction resolvase RuvC</fullName>
    </alternativeName>
</protein>
<feature type="active site" evidence="13">
    <location>
        <position position="139"/>
    </location>
</feature>
<keyword evidence="5 13" id="KW-0255">Endonuclease</keyword>
<dbReference type="GO" id="GO:0000287">
    <property type="term" value="F:magnesium ion binding"/>
    <property type="evidence" value="ECO:0007669"/>
    <property type="project" value="UniProtKB-UniRule"/>
</dbReference>
<dbReference type="STRING" id="54398.Ga0074115_10958"/>
<keyword evidence="3 13" id="KW-0540">Nuclease</keyword>
<feature type="binding site" evidence="13">
    <location>
        <position position="67"/>
    </location>
    <ligand>
        <name>Mg(2+)</name>
        <dbReference type="ChEBI" id="CHEBI:18420"/>
        <label>2</label>
    </ligand>
</feature>
<keyword evidence="18" id="KW-1185">Reference proteome</keyword>
<dbReference type="Proteomes" id="UP000051276">
    <property type="component" value="Unassembled WGS sequence"/>
</dbReference>
<dbReference type="InterPro" id="IPR012337">
    <property type="entry name" value="RNaseH-like_sf"/>
</dbReference>
<dbReference type="PROSITE" id="PS01321">
    <property type="entry name" value="RUVC"/>
    <property type="match status" value="1"/>
</dbReference>
<gene>
    <name evidence="13" type="primary">ruvC</name>
    <name evidence="15" type="ORF">Ga0074115_10958</name>
    <name evidence="16" type="ORF">Ga0076813_11534</name>
</gene>
<dbReference type="GO" id="GO:0003677">
    <property type="term" value="F:DNA binding"/>
    <property type="evidence" value="ECO:0007669"/>
    <property type="project" value="UniProtKB-KW"/>
</dbReference>
<dbReference type="PANTHER" id="PTHR30194">
    <property type="entry name" value="CROSSOVER JUNCTION ENDODEOXYRIBONUCLEASE RUVC"/>
    <property type="match status" value="1"/>
</dbReference>
<evidence type="ECO:0000256" key="8">
    <source>
        <dbReference type="ARBA" id="ARBA00022842"/>
    </source>
</evidence>
<dbReference type="HAMAP" id="MF_00034">
    <property type="entry name" value="RuvC"/>
    <property type="match status" value="1"/>
</dbReference>
<feature type="active site" evidence="13">
    <location>
        <position position="67"/>
    </location>
</feature>
<organism evidence="16 17">
    <name type="scientific">endosymbiont of Ridgeia piscesae</name>
    <dbReference type="NCBI Taxonomy" id="54398"/>
    <lineage>
        <taxon>Bacteria</taxon>
        <taxon>Pseudomonadati</taxon>
        <taxon>Pseudomonadota</taxon>
        <taxon>Gammaproteobacteria</taxon>
        <taxon>sulfur-oxidizing symbionts</taxon>
    </lineage>
</organism>
<dbReference type="FunFam" id="3.30.420.10:FF:000002">
    <property type="entry name" value="Crossover junction endodeoxyribonuclease RuvC"/>
    <property type="match status" value="1"/>
</dbReference>
<evidence type="ECO:0000256" key="9">
    <source>
        <dbReference type="ARBA" id="ARBA00023125"/>
    </source>
</evidence>
<dbReference type="InterPro" id="IPR020563">
    <property type="entry name" value="X-over_junc_endoDNase_Mg_BS"/>
</dbReference>
<keyword evidence="7 13" id="KW-0378">Hydrolase</keyword>
<evidence type="ECO:0000256" key="2">
    <source>
        <dbReference type="ARBA" id="ARBA00022490"/>
    </source>
</evidence>
<evidence type="ECO:0000256" key="4">
    <source>
        <dbReference type="ARBA" id="ARBA00022723"/>
    </source>
</evidence>
<dbReference type="SUPFAM" id="SSF53098">
    <property type="entry name" value="Ribonuclease H-like"/>
    <property type="match status" value="1"/>
</dbReference>
<comment type="caution">
    <text evidence="16">The sequence shown here is derived from an EMBL/GenBank/DDBJ whole genome shotgun (WGS) entry which is preliminary data.</text>
</comment>
<comment type="subunit">
    <text evidence="13">Homodimer which binds Holliday junction (HJ) DNA. The HJ becomes 2-fold symmetrical on binding to RuvC with unstacked arms; it has a different conformation from HJ DNA in complex with RuvA. In the full resolvosome a probable DNA-RuvA(4)-RuvB(12)-RuvC(2) complex forms which resolves the HJ.</text>
</comment>
<evidence type="ECO:0000313" key="16">
    <source>
        <dbReference type="EMBL" id="KRT57428.1"/>
    </source>
</evidence>
<dbReference type="RefSeq" id="WP_198295053.1">
    <property type="nucleotide sequence ID" value="NZ_KQ556873.1"/>
</dbReference>
<dbReference type="GO" id="GO:0005737">
    <property type="term" value="C:cytoplasm"/>
    <property type="evidence" value="ECO:0007669"/>
    <property type="project" value="UniProtKB-SubCell"/>
</dbReference>
<dbReference type="EMBL" id="LMXI01000541">
    <property type="protein sequence ID" value="KRT57428.1"/>
    <property type="molecule type" value="Genomic_DNA"/>
</dbReference>
<evidence type="ECO:0000256" key="5">
    <source>
        <dbReference type="ARBA" id="ARBA00022759"/>
    </source>
</evidence>
<comment type="cofactor">
    <cofactor evidence="13">
        <name>Mg(2+)</name>
        <dbReference type="ChEBI" id="CHEBI:18420"/>
    </cofactor>
    <text evidence="13">Binds 2 Mg(2+) ion per subunit.</text>
</comment>
<feature type="binding site" evidence="13">
    <location>
        <position position="139"/>
    </location>
    <ligand>
        <name>Mg(2+)</name>
        <dbReference type="ChEBI" id="CHEBI:18420"/>
        <label>1</label>
    </ligand>
</feature>
<keyword evidence="2 13" id="KW-0963">Cytoplasm</keyword>
<proteinExistence type="inferred from homology"/>
<dbReference type="PANTHER" id="PTHR30194:SF3">
    <property type="entry name" value="CROSSOVER JUNCTION ENDODEOXYRIBONUCLEASE RUVC"/>
    <property type="match status" value="1"/>
</dbReference>
<keyword evidence="11 13" id="KW-0234">DNA repair</keyword>
<accession>A0A0T5Z3I0</accession>
<keyword evidence="10 13" id="KW-0233">DNA recombination</keyword>
<keyword evidence="8 13" id="KW-0460">Magnesium</keyword>
<dbReference type="GO" id="GO:0048476">
    <property type="term" value="C:Holliday junction resolvase complex"/>
    <property type="evidence" value="ECO:0007669"/>
    <property type="project" value="UniProtKB-UniRule"/>
</dbReference>
<evidence type="ECO:0000256" key="10">
    <source>
        <dbReference type="ARBA" id="ARBA00023172"/>
    </source>
</evidence>
<dbReference type="GO" id="GO:0006281">
    <property type="term" value="P:DNA repair"/>
    <property type="evidence" value="ECO:0007669"/>
    <property type="project" value="UniProtKB-UniRule"/>
</dbReference>
<feature type="binding site" evidence="13">
    <location>
        <position position="8"/>
    </location>
    <ligand>
        <name>Mg(2+)</name>
        <dbReference type="ChEBI" id="CHEBI:18420"/>
        <label>1</label>
    </ligand>
</feature>
<evidence type="ECO:0000256" key="14">
    <source>
        <dbReference type="NCBIfam" id="TIGR00228"/>
    </source>
</evidence>
<feature type="active site" evidence="13">
    <location>
        <position position="8"/>
    </location>
</feature>
<comment type="function">
    <text evidence="13">The RuvA-RuvB-RuvC complex processes Holliday junction (HJ) DNA during genetic recombination and DNA repair. Endonuclease that resolves HJ intermediates. Cleaves cruciform DNA by making single-stranded nicks across the HJ at symmetrical positions within the homologous arms, yielding a 5'-phosphate and a 3'-hydroxyl group; requires a central core of homology in the junction. The consensus cleavage sequence is 5'-(A/T)TT(C/G)-3'. Cleavage occurs on the 3'-side of the TT dinucleotide at the point of strand exchange. HJ branch migration catalyzed by RuvA-RuvB allows RuvC to scan DNA until it finds its consensus sequence, where it cleaves and resolves the cruciform DNA.</text>
</comment>
<comment type="catalytic activity">
    <reaction evidence="12 13">
        <text>Endonucleolytic cleavage at a junction such as a reciprocal single-stranded crossover between two homologous DNA duplexes (Holliday junction).</text>
        <dbReference type="EC" id="3.1.21.10"/>
    </reaction>
</comment>
<dbReference type="NCBIfam" id="TIGR00228">
    <property type="entry name" value="ruvC"/>
    <property type="match status" value="1"/>
</dbReference>
<keyword evidence="9 13" id="KW-0238">DNA-binding</keyword>
<comment type="similarity">
    <text evidence="1 13">Belongs to the RuvC family.</text>
</comment>
<evidence type="ECO:0000256" key="12">
    <source>
        <dbReference type="ARBA" id="ARBA00029354"/>
    </source>
</evidence>
<dbReference type="AlphaFoldDB" id="A0A0T5Z3I0"/>
<evidence type="ECO:0000256" key="6">
    <source>
        <dbReference type="ARBA" id="ARBA00022763"/>
    </source>
</evidence>
<evidence type="ECO:0000256" key="3">
    <source>
        <dbReference type="ARBA" id="ARBA00022722"/>
    </source>
</evidence>
<dbReference type="GO" id="GO:0008821">
    <property type="term" value="F:crossover junction DNA endonuclease activity"/>
    <property type="evidence" value="ECO:0007669"/>
    <property type="project" value="UniProtKB-UniRule"/>
</dbReference>
<evidence type="ECO:0000313" key="17">
    <source>
        <dbReference type="Proteomes" id="UP000051276"/>
    </source>
</evidence>
<dbReference type="InterPro" id="IPR002176">
    <property type="entry name" value="X-over_junc_endoDNase_RuvC"/>
</dbReference>
<dbReference type="Proteomes" id="UP000051634">
    <property type="component" value="Unassembled WGS sequence"/>
</dbReference>
<keyword evidence="4 13" id="KW-0479">Metal-binding</keyword>
<sequence>MLRILGIDPGSRVTGFGVIDSDGVRSSHVVHGTLRLEGNALPPRLGEIFSRLSEVIETYRPQVMAIEQVFVAKNPQSALKLGQARGAAICAGVSQGLEVAEYTPRTIKQAVVGSGGAEKSQVQHMVRMILNLPKEPVTDAADALAVALSHAHTGITLARIGGNLRR</sequence>
<reference evidence="17 18" key="1">
    <citation type="submission" date="2015-11" db="EMBL/GenBank/DDBJ databases">
        <title>The genome of Candidatus Endoriftia persephone in Ridgeia piscesae and population structure of the North Eastern Pacific vestimentiferan symbionts.</title>
        <authorList>
            <person name="Perez M."/>
            <person name="Juniper K.S."/>
        </authorList>
    </citation>
    <scope>NUCLEOTIDE SEQUENCE [LARGE SCALE GENOMIC DNA]</scope>
    <source>
        <strain evidence="16">Ind10</strain>
        <strain evidence="15">Ind11</strain>
    </source>
</reference>
<evidence type="ECO:0000256" key="11">
    <source>
        <dbReference type="ARBA" id="ARBA00023204"/>
    </source>
</evidence>
<dbReference type="EMBL" id="LDXT01000088">
    <property type="protein sequence ID" value="KRT54753.1"/>
    <property type="molecule type" value="Genomic_DNA"/>
</dbReference>
<dbReference type="GO" id="GO:0006310">
    <property type="term" value="P:DNA recombination"/>
    <property type="evidence" value="ECO:0007669"/>
    <property type="project" value="UniProtKB-UniRule"/>
</dbReference>
<evidence type="ECO:0000256" key="1">
    <source>
        <dbReference type="ARBA" id="ARBA00009518"/>
    </source>
</evidence>
<evidence type="ECO:0000256" key="7">
    <source>
        <dbReference type="ARBA" id="ARBA00022801"/>
    </source>
</evidence>
<keyword evidence="6 13" id="KW-0227">DNA damage</keyword>
<dbReference type="PRINTS" id="PR00696">
    <property type="entry name" value="RSOLVASERUVC"/>
</dbReference>
<evidence type="ECO:0000313" key="18">
    <source>
        <dbReference type="Proteomes" id="UP000051634"/>
    </source>
</evidence>
<evidence type="ECO:0000313" key="15">
    <source>
        <dbReference type="EMBL" id="KRT54753.1"/>
    </source>
</evidence>
<name>A0A0T5Z3I0_9GAMM</name>
<dbReference type="Gene3D" id="3.30.420.10">
    <property type="entry name" value="Ribonuclease H-like superfamily/Ribonuclease H"/>
    <property type="match status" value="1"/>
</dbReference>
<dbReference type="EC" id="3.1.21.10" evidence="13 14"/>
<dbReference type="Pfam" id="PF02075">
    <property type="entry name" value="RuvC"/>
    <property type="match status" value="1"/>
</dbReference>